<comment type="similarity">
    <text evidence="10">Belongs to the PlsX family.</text>
</comment>
<keyword evidence="2 10" id="KW-0963">Cytoplasm</keyword>
<evidence type="ECO:0000256" key="9">
    <source>
        <dbReference type="ARBA" id="ARBA00046608"/>
    </source>
</evidence>
<dbReference type="InterPro" id="IPR012281">
    <property type="entry name" value="Phospholipid_synth_PlsX-like"/>
</dbReference>
<dbReference type="SUPFAM" id="SSF53659">
    <property type="entry name" value="Isocitrate/Isopropylmalate dehydrogenase-like"/>
    <property type="match status" value="1"/>
</dbReference>
<gene>
    <name evidence="10 12" type="primary">plsX</name>
    <name evidence="11" type="ORF">FG904_01870</name>
    <name evidence="12" type="ORF">FIV53_01855</name>
</gene>
<name>A0A4Y6I5Z0_9MOLU</name>
<dbReference type="EC" id="2.3.1.274" evidence="8 10"/>
<proteinExistence type="inferred from homology"/>
<dbReference type="RefSeq" id="WP_139592235.1">
    <property type="nucleotide sequence ID" value="NZ_CP040825.1"/>
</dbReference>
<keyword evidence="4 10" id="KW-0808">Transferase</keyword>
<comment type="subunit">
    <text evidence="9 10">Homodimer. Probably interacts with PlsY.</text>
</comment>
<dbReference type="EMBL" id="CP040825">
    <property type="protein sequence ID" value="QCZ36753.1"/>
    <property type="molecule type" value="Genomic_DNA"/>
</dbReference>
<accession>A0A4Y6I5Z0</accession>
<dbReference type="OrthoDB" id="9806408at2"/>
<evidence type="ECO:0000256" key="10">
    <source>
        <dbReference type="HAMAP-Rule" id="MF_00019"/>
    </source>
</evidence>
<evidence type="ECO:0000256" key="8">
    <source>
        <dbReference type="ARBA" id="ARBA00024069"/>
    </source>
</evidence>
<evidence type="ECO:0000313" key="11">
    <source>
        <dbReference type="EMBL" id="QCZ36753.1"/>
    </source>
</evidence>
<evidence type="ECO:0000256" key="6">
    <source>
        <dbReference type="ARBA" id="ARBA00023209"/>
    </source>
</evidence>
<keyword evidence="12" id="KW-0012">Acyltransferase</keyword>
<dbReference type="Gene3D" id="3.40.718.10">
    <property type="entry name" value="Isopropylmalate Dehydrogenase"/>
    <property type="match status" value="1"/>
</dbReference>
<evidence type="ECO:0000256" key="1">
    <source>
        <dbReference type="ARBA" id="ARBA00001232"/>
    </source>
</evidence>
<sequence>MEYKYKLVFDVNGNDLGPLQCFLAVQDFVKKYKDTQVTLVGDVKDFLHLVIDNDAIQLIQNDLKPADPKNIRGSMSEKTAMNQAIQMIIDKEADGILSAGDSGLYISALTLKAKRLENVSRPAFMPVANKVNGEKLLFLDVGANIETKPEYLVEWAYLANCFYKTMFKNEPKVALLNIGTEDYKGLDFVKQAHSQLTNQNDLNYVGFRETRNLFKDDYNIAVIDGYAGNIMLKSYEGAVMTFTGALKETIYSKFLYKLGAFLLKGAFKKVASTLDYRSVGCAWVLGVNALALKAHGSSDHVSYFNALVSLREAVSKNVLEQLKTSLVKQVVEQADE</sequence>
<keyword evidence="6 10" id="KW-0594">Phospholipid biosynthesis</keyword>
<dbReference type="AlphaFoldDB" id="A0A4Y6I5Z0"/>
<dbReference type="Pfam" id="PF02504">
    <property type="entry name" value="FA_synthesis"/>
    <property type="match status" value="1"/>
</dbReference>
<comment type="function">
    <text evidence="10">Catalyzes the reversible formation of acyl-phosphate (acyl-PO(4)) from acyl-[acyl-carrier-protein] (acyl-ACP). This enzyme utilizes acyl-ACP as fatty acyl donor, but not acyl-CoA.</text>
</comment>
<dbReference type="Proteomes" id="UP000305457">
    <property type="component" value="Chromosome"/>
</dbReference>
<comment type="subcellular location">
    <subcellularLocation>
        <location evidence="10">Cytoplasm</location>
    </subcellularLocation>
    <text evidence="10">Associated with the membrane possibly through PlsY.</text>
</comment>
<comment type="pathway">
    <text evidence="10">Lipid metabolism; phospholipid metabolism.</text>
</comment>
<organism evidence="12 14">
    <name type="scientific">Mycoplasma nasistruthionis</name>
    <dbReference type="NCBI Taxonomy" id="353852"/>
    <lineage>
        <taxon>Bacteria</taxon>
        <taxon>Bacillati</taxon>
        <taxon>Mycoplasmatota</taxon>
        <taxon>Mollicutes</taxon>
        <taxon>Mycoplasmataceae</taxon>
        <taxon>Mycoplasma</taxon>
    </lineage>
</organism>
<dbReference type="HAMAP" id="MF_00019">
    <property type="entry name" value="PlsX"/>
    <property type="match status" value="1"/>
</dbReference>
<dbReference type="PIRSF" id="PIRSF002465">
    <property type="entry name" value="Phsphlp_syn_PlsX"/>
    <property type="match status" value="1"/>
</dbReference>
<evidence type="ECO:0000313" key="12">
    <source>
        <dbReference type="EMBL" id="QDF65036.1"/>
    </source>
</evidence>
<evidence type="ECO:0000256" key="5">
    <source>
        <dbReference type="ARBA" id="ARBA00023098"/>
    </source>
</evidence>
<dbReference type="EMBL" id="CP041147">
    <property type="protein sequence ID" value="QDF65036.1"/>
    <property type="molecule type" value="Genomic_DNA"/>
</dbReference>
<keyword evidence="5 10" id="KW-0443">Lipid metabolism</keyword>
<comment type="catalytic activity">
    <reaction evidence="1 10">
        <text>a fatty acyl-[ACP] + phosphate = an acyl phosphate + holo-[ACP]</text>
        <dbReference type="Rhea" id="RHEA:42292"/>
        <dbReference type="Rhea" id="RHEA-COMP:9685"/>
        <dbReference type="Rhea" id="RHEA-COMP:14125"/>
        <dbReference type="ChEBI" id="CHEBI:43474"/>
        <dbReference type="ChEBI" id="CHEBI:59918"/>
        <dbReference type="ChEBI" id="CHEBI:64479"/>
        <dbReference type="ChEBI" id="CHEBI:138651"/>
        <dbReference type="EC" id="2.3.1.274"/>
    </reaction>
</comment>
<evidence type="ECO:0000313" key="13">
    <source>
        <dbReference type="Proteomes" id="UP000305457"/>
    </source>
</evidence>
<dbReference type="GO" id="GO:0043811">
    <property type="term" value="F:phosphate:acyl-[acyl carrier protein] acyltransferase activity"/>
    <property type="evidence" value="ECO:0007669"/>
    <property type="project" value="UniProtKB-UniRule"/>
</dbReference>
<evidence type="ECO:0000256" key="2">
    <source>
        <dbReference type="ARBA" id="ARBA00022490"/>
    </source>
</evidence>
<dbReference type="NCBIfam" id="TIGR00182">
    <property type="entry name" value="plsX"/>
    <property type="match status" value="1"/>
</dbReference>
<evidence type="ECO:0000256" key="4">
    <source>
        <dbReference type="ARBA" id="ARBA00022679"/>
    </source>
</evidence>
<keyword evidence="3 10" id="KW-0444">Lipid biosynthesis</keyword>
<dbReference type="PANTHER" id="PTHR30100:SF1">
    <property type="entry name" value="PHOSPHATE ACYLTRANSFERASE"/>
    <property type="match status" value="1"/>
</dbReference>
<dbReference type="GO" id="GO:0005737">
    <property type="term" value="C:cytoplasm"/>
    <property type="evidence" value="ECO:0007669"/>
    <property type="project" value="UniProtKB-SubCell"/>
</dbReference>
<evidence type="ECO:0000256" key="7">
    <source>
        <dbReference type="ARBA" id="ARBA00023264"/>
    </source>
</evidence>
<dbReference type="GO" id="GO:0006633">
    <property type="term" value="P:fatty acid biosynthetic process"/>
    <property type="evidence" value="ECO:0007669"/>
    <property type="project" value="UniProtKB-UniRule"/>
</dbReference>
<dbReference type="InterPro" id="IPR003664">
    <property type="entry name" value="FA_synthesis"/>
</dbReference>
<dbReference type="KEGG" id="mnh:FG904_01870"/>
<keyword evidence="7 10" id="KW-1208">Phospholipid metabolism</keyword>
<dbReference type="Proteomes" id="UP000315201">
    <property type="component" value="Chromosome"/>
</dbReference>
<keyword evidence="14" id="KW-1185">Reference proteome</keyword>
<reference evidence="11 13" key="2">
    <citation type="submission" date="2019-06" db="EMBL/GenBank/DDBJ databases">
        <title>Mycoplasma sp. 2F1A isolated from ostrich.</title>
        <authorList>
            <person name="Spergser J."/>
        </authorList>
    </citation>
    <scope>NUCLEOTIDE SEQUENCE [LARGE SCALE GENOMIC DNA]</scope>
    <source>
        <strain evidence="11 13">2F1A</strain>
    </source>
</reference>
<evidence type="ECO:0000313" key="14">
    <source>
        <dbReference type="Proteomes" id="UP000315201"/>
    </source>
</evidence>
<dbReference type="PANTHER" id="PTHR30100">
    <property type="entry name" value="FATTY ACID/PHOSPHOLIPID SYNTHESIS PROTEIN PLSX"/>
    <property type="match status" value="1"/>
</dbReference>
<dbReference type="UniPathway" id="UPA00085"/>
<evidence type="ECO:0000256" key="3">
    <source>
        <dbReference type="ARBA" id="ARBA00022516"/>
    </source>
</evidence>
<reference evidence="12 14" key="1">
    <citation type="submission" date="2019-06" db="EMBL/GenBank/DDBJ databases">
        <title>Mycoplasma nasistruthionis sp. nov. str Ms03.</title>
        <authorList>
            <person name="Botes A."/>
        </authorList>
    </citation>
    <scope>NUCLEOTIDE SEQUENCE [LARGE SCALE GENOMIC DNA]</scope>
    <source>
        <strain evidence="12 14">Ms03</strain>
    </source>
</reference>
<accession>A0A5B7XXV3</accession>
<dbReference type="GO" id="GO:0008654">
    <property type="term" value="P:phospholipid biosynthetic process"/>
    <property type="evidence" value="ECO:0007669"/>
    <property type="project" value="UniProtKB-KW"/>
</dbReference>
<protein>
    <recommendedName>
        <fullName evidence="8 10">Phosphate acyltransferase</fullName>
        <ecNumber evidence="8 10">2.3.1.274</ecNumber>
    </recommendedName>
    <alternativeName>
        <fullName evidence="10">Acyl-ACP phosphotransacylase</fullName>
    </alternativeName>
    <alternativeName>
        <fullName evidence="10">Acyl-[acyl-carrier-protein]--phosphate acyltransferase</fullName>
    </alternativeName>
    <alternativeName>
        <fullName evidence="10">Phosphate-acyl-ACP acyltransferase</fullName>
    </alternativeName>
</protein>